<sequence length="78" mass="9063">MYHGFCSLLIDDKHAGDIEYRFNNTEKGFLWLEEHLHHSAFQARSLALNIDNVIREITIRISTRGEATPFSFKSLPSR</sequence>
<keyword evidence="2" id="KW-1185">Reference proteome</keyword>
<accession>A0ABT3QP71</accession>
<gene>
    <name evidence="1" type="ORF">OPR82_11685</name>
</gene>
<name>A0ABT3QP71_9HYPH</name>
<dbReference type="EMBL" id="JAPHAV010000004">
    <property type="protein sequence ID" value="MCX2697421.1"/>
    <property type="molecule type" value="Genomic_DNA"/>
</dbReference>
<evidence type="ECO:0000313" key="2">
    <source>
        <dbReference type="Proteomes" id="UP001301216"/>
    </source>
</evidence>
<reference evidence="1 2" key="1">
    <citation type="submission" date="2022-11" db="EMBL/GenBank/DDBJ databases">
        <title>Brucella sp. YY2X, whole genome shotgun sequencing project.</title>
        <authorList>
            <person name="Yang Y."/>
        </authorList>
    </citation>
    <scope>NUCLEOTIDE SEQUENCE [LARGE SCALE GENOMIC DNA]</scope>
    <source>
        <strain evidence="1 2">YY2X</strain>
    </source>
</reference>
<evidence type="ECO:0000313" key="1">
    <source>
        <dbReference type="EMBL" id="MCX2697421.1"/>
    </source>
</evidence>
<dbReference type="RefSeq" id="WP_265984938.1">
    <property type="nucleotide sequence ID" value="NZ_JAPHAV010000004.1"/>
</dbReference>
<dbReference type="Proteomes" id="UP001301216">
    <property type="component" value="Unassembled WGS sequence"/>
</dbReference>
<proteinExistence type="predicted"/>
<organism evidence="1 2">
    <name type="scientific">Ochrobactrum chromiisoli</name>
    <dbReference type="NCBI Taxonomy" id="2993941"/>
    <lineage>
        <taxon>Bacteria</taxon>
        <taxon>Pseudomonadati</taxon>
        <taxon>Pseudomonadota</taxon>
        <taxon>Alphaproteobacteria</taxon>
        <taxon>Hyphomicrobiales</taxon>
        <taxon>Brucellaceae</taxon>
        <taxon>Brucella/Ochrobactrum group</taxon>
        <taxon>Ochrobactrum</taxon>
    </lineage>
</organism>
<comment type="caution">
    <text evidence="1">The sequence shown here is derived from an EMBL/GenBank/DDBJ whole genome shotgun (WGS) entry which is preliminary data.</text>
</comment>
<protein>
    <submittedName>
        <fullName evidence="1">Uncharacterized protein</fullName>
    </submittedName>
</protein>